<reference evidence="3" key="1">
    <citation type="submission" date="2016-10" db="EMBL/GenBank/DDBJ databases">
        <title>Sequence of Gallionella enrichment culture.</title>
        <authorList>
            <person name="Poehlein A."/>
            <person name="Muehling M."/>
            <person name="Daniel R."/>
        </authorList>
    </citation>
    <scope>NUCLEOTIDE SEQUENCE</scope>
</reference>
<feature type="transmembrane region" description="Helical" evidence="2">
    <location>
        <begin position="102"/>
        <end position="122"/>
    </location>
</feature>
<protein>
    <submittedName>
        <fullName evidence="3">Uncharacterized protein</fullName>
    </submittedName>
</protein>
<dbReference type="AlphaFoldDB" id="A0A1J5SMP6"/>
<feature type="transmembrane region" description="Helical" evidence="2">
    <location>
        <begin position="72"/>
        <end position="90"/>
    </location>
</feature>
<keyword evidence="2" id="KW-1133">Transmembrane helix</keyword>
<feature type="region of interest" description="Disordered" evidence="1">
    <location>
        <begin position="169"/>
        <end position="189"/>
    </location>
</feature>
<feature type="transmembrane region" description="Helical" evidence="2">
    <location>
        <begin position="39"/>
        <end position="60"/>
    </location>
</feature>
<sequence length="303" mass="33800">MASCHQKIKQVMANKIANFVSIMITHKKEPLNKFILRNIFRGLAIVADIITIVLFVFSLTGINLSDILFNPYFKYLILSILFTTTTFAVPKIHTYFKAKAKIFELLSYLGIATILILLFIIFPRGNNLEKITIIKKPDSSAINSTTPNHASPIASDLIYPKKIIQTNKDGDNNAIQGDNNGGVQGGRNNKNHIVNGINKGINGDLIINTRPPQRILNENDLNAILDSIPSKETKVNVACISNSKDDADFRNQIFNALEKLGFSNLSKEEVSNSSNYFGEGQITVKKFFYQTKAQIKIIVNPQQ</sequence>
<evidence type="ECO:0000313" key="3">
    <source>
        <dbReference type="EMBL" id="OIR01326.1"/>
    </source>
</evidence>
<name>A0A1J5SMP6_9ZZZZ</name>
<evidence type="ECO:0000256" key="2">
    <source>
        <dbReference type="SAM" id="Phobius"/>
    </source>
</evidence>
<keyword evidence="2" id="KW-0812">Transmembrane</keyword>
<dbReference type="EMBL" id="MLJW01000085">
    <property type="protein sequence ID" value="OIR01326.1"/>
    <property type="molecule type" value="Genomic_DNA"/>
</dbReference>
<keyword evidence="2" id="KW-0472">Membrane</keyword>
<proteinExistence type="predicted"/>
<gene>
    <name evidence="3" type="ORF">GALL_166140</name>
</gene>
<evidence type="ECO:0000256" key="1">
    <source>
        <dbReference type="SAM" id="MobiDB-lite"/>
    </source>
</evidence>
<accession>A0A1J5SMP6</accession>
<organism evidence="3">
    <name type="scientific">mine drainage metagenome</name>
    <dbReference type="NCBI Taxonomy" id="410659"/>
    <lineage>
        <taxon>unclassified sequences</taxon>
        <taxon>metagenomes</taxon>
        <taxon>ecological metagenomes</taxon>
    </lineage>
</organism>
<comment type="caution">
    <text evidence="3">The sequence shown here is derived from an EMBL/GenBank/DDBJ whole genome shotgun (WGS) entry which is preliminary data.</text>
</comment>